<dbReference type="Pfam" id="PF17768">
    <property type="entry name" value="RecJ_OB"/>
    <property type="match status" value="1"/>
</dbReference>
<gene>
    <name evidence="9" type="primary">recJ</name>
    <name evidence="9" type="ORF">CF386_04680</name>
</gene>
<evidence type="ECO:0000313" key="9">
    <source>
        <dbReference type="EMBL" id="ASK78351.1"/>
    </source>
</evidence>
<feature type="domain" description="DHHA1" evidence="7">
    <location>
        <begin position="350"/>
        <end position="448"/>
    </location>
</feature>
<dbReference type="InterPro" id="IPR001667">
    <property type="entry name" value="DDH_dom"/>
</dbReference>
<dbReference type="Gene3D" id="3.10.310.30">
    <property type="match status" value="1"/>
</dbReference>
<reference evidence="9 10" key="1">
    <citation type="journal article" date="2016" name="Int. J. Syst. Evol. Microbiol.">
        <title>Paraphotobacterium marinum gen. nov., sp. nov., a member of the family Vibrionaceae, isolated from surface seawater.</title>
        <authorList>
            <person name="Huang Z."/>
            <person name="Dong C."/>
            <person name="Shao Z."/>
        </authorList>
    </citation>
    <scope>NUCLEOTIDE SEQUENCE [LARGE SCALE GENOMIC DNA]</scope>
    <source>
        <strain evidence="9 10">NSCS20N07D</strain>
    </source>
</reference>
<evidence type="ECO:0000256" key="5">
    <source>
        <dbReference type="ARBA" id="ARBA00022839"/>
    </source>
</evidence>
<dbReference type="Pfam" id="PF02272">
    <property type="entry name" value="DHHA1"/>
    <property type="match status" value="1"/>
</dbReference>
<dbReference type="NCBIfam" id="TIGR00644">
    <property type="entry name" value="recJ"/>
    <property type="match status" value="1"/>
</dbReference>
<evidence type="ECO:0000256" key="4">
    <source>
        <dbReference type="ARBA" id="ARBA00022801"/>
    </source>
</evidence>
<evidence type="ECO:0000259" key="7">
    <source>
        <dbReference type="Pfam" id="PF02272"/>
    </source>
</evidence>
<feature type="domain" description="RecJ OB" evidence="8">
    <location>
        <begin position="463"/>
        <end position="567"/>
    </location>
</feature>
<dbReference type="PANTHER" id="PTHR30255">
    <property type="entry name" value="SINGLE-STRANDED-DNA-SPECIFIC EXONUCLEASE RECJ"/>
    <property type="match status" value="1"/>
</dbReference>
<evidence type="ECO:0000256" key="2">
    <source>
        <dbReference type="ARBA" id="ARBA00019841"/>
    </source>
</evidence>
<dbReference type="FunFam" id="3.90.1640.30:FF:000001">
    <property type="entry name" value="Single-stranded-DNA-specific exonuclease RecJ"/>
    <property type="match status" value="1"/>
</dbReference>
<dbReference type="KEGG" id="pmai:CF386_04680"/>
<organism evidence="9 10">
    <name type="scientific">Paraphotobacterium marinum</name>
    <dbReference type="NCBI Taxonomy" id="1755811"/>
    <lineage>
        <taxon>Bacteria</taxon>
        <taxon>Pseudomonadati</taxon>
        <taxon>Pseudomonadota</taxon>
        <taxon>Gammaproteobacteria</taxon>
        <taxon>Vibrionales</taxon>
        <taxon>Vibrionaceae</taxon>
        <taxon>Paraphotobacterium</taxon>
    </lineage>
</organism>
<dbReference type="GO" id="GO:0006281">
    <property type="term" value="P:DNA repair"/>
    <property type="evidence" value="ECO:0007669"/>
    <property type="project" value="InterPro"/>
</dbReference>
<feature type="domain" description="DDH" evidence="6">
    <location>
        <begin position="70"/>
        <end position="228"/>
    </location>
</feature>
<dbReference type="Proteomes" id="UP000242175">
    <property type="component" value="Chromosome large"/>
</dbReference>
<dbReference type="EMBL" id="CP022355">
    <property type="protein sequence ID" value="ASK78351.1"/>
    <property type="molecule type" value="Genomic_DNA"/>
</dbReference>
<evidence type="ECO:0000259" key="8">
    <source>
        <dbReference type="Pfam" id="PF17768"/>
    </source>
</evidence>
<dbReference type="GO" id="GO:0008409">
    <property type="term" value="F:5'-3' exonuclease activity"/>
    <property type="evidence" value="ECO:0007669"/>
    <property type="project" value="InterPro"/>
</dbReference>
<proteinExistence type="inferred from homology"/>
<dbReference type="SUPFAM" id="SSF64182">
    <property type="entry name" value="DHH phosphoesterases"/>
    <property type="match status" value="1"/>
</dbReference>
<dbReference type="InterPro" id="IPR004610">
    <property type="entry name" value="RecJ"/>
</dbReference>
<evidence type="ECO:0000256" key="3">
    <source>
        <dbReference type="ARBA" id="ARBA00022722"/>
    </source>
</evidence>
<dbReference type="RefSeq" id="WP_089073259.1">
    <property type="nucleotide sequence ID" value="NZ_CBCSAM010000001.1"/>
</dbReference>
<dbReference type="InterPro" id="IPR041122">
    <property type="entry name" value="RecJ_OB"/>
</dbReference>
<evidence type="ECO:0000313" key="10">
    <source>
        <dbReference type="Proteomes" id="UP000242175"/>
    </source>
</evidence>
<accession>A0A220VDK3</accession>
<dbReference type="PANTHER" id="PTHR30255:SF2">
    <property type="entry name" value="SINGLE-STRANDED-DNA-SPECIFIC EXONUCLEASE RECJ"/>
    <property type="match status" value="1"/>
</dbReference>
<name>A0A220VDK3_9GAMM</name>
<protein>
    <recommendedName>
        <fullName evidence="2">Single-stranded-DNA-specific exonuclease RecJ</fullName>
    </recommendedName>
</protein>
<keyword evidence="10" id="KW-1185">Reference proteome</keyword>
<dbReference type="InterPro" id="IPR051673">
    <property type="entry name" value="SSDNA_exonuclease_RecJ"/>
</dbReference>
<dbReference type="InterPro" id="IPR003156">
    <property type="entry name" value="DHHA1_dom"/>
</dbReference>
<comment type="similarity">
    <text evidence="1">Belongs to the RecJ family.</text>
</comment>
<keyword evidence="5 9" id="KW-0269">Exonuclease</keyword>
<sequence>MIKITKRIVNTSESKLTKIDELLARIYLARGITNEQELELELNNLLSYHELKNIQKSTDLIIFAIKQNEKIVIVGDFDVDGATSTALAIKVLRNLGANVEYIIPHRIRDGYGLSESVVERVIQLSGKLIITVDNGISSIEAVNLARKNNIKVLITDHHLPSEALPEADAILNPNLSNCKFQSKNLCGVGVVFYLMLSVRAKLKELGYFDNKIRYPNLGSYLDLLALGTVADVVPLDYNNRILVHNGLNRIRAGKGSIGINALIEVSDKSFQDITASDLGYLIGPKLNAAGRLEDMSFGVELLICQDKFKAFELANKLSQLNQSRKSIEKKMIREAIEILQTYEEQNRVKKFIVLFNNNWHQGVSGILASRIKDKYHKPTIIFAEAEDGILKGSGRSIKGIHLKNLLDTINQMNSDIMVSYGGHEMAAGLSIKKDSYDQFCDLFDKTLNKQLFPESIFNKEIFTDGSLKENQITLKTANLLALSGPWGQSFVEPRFNDLFEIKDLKVLKDTHLKLELCLLDSHATIPAIAFNVPVEYFELKVGAIIHIVYKLNENKFRGDTSVQLLIDYITEPN</sequence>
<keyword evidence="4" id="KW-0378">Hydrolase</keyword>
<dbReference type="GO" id="GO:0003676">
    <property type="term" value="F:nucleic acid binding"/>
    <property type="evidence" value="ECO:0007669"/>
    <property type="project" value="InterPro"/>
</dbReference>
<dbReference type="Gene3D" id="3.90.1640.30">
    <property type="match status" value="1"/>
</dbReference>
<dbReference type="OrthoDB" id="9809852at2"/>
<dbReference type="AlphaFoldDB" id="A0A220VDK3"/>
<evidence type="ECO:0000256" key="1">
    <source>
        <dbReference type="ARBA" id="ARBA00005915"/>
    </source>
</evidence>
<dbReference type="InterPro" id="IPR038763">
    <property type="entry name" value="DHH_sf"/>
</dbReference>
<evidence type="ECO:0000259" key="6">
    <source>
        <dbReference type="Pfam" id="PF01368"/>
    </source>
</evidence>
<dbReference type="Pfam" id="PF01368">
    <property type="entry name" value="DHH"/>
    <property type="match status" value="1"/>
</dbReference>
<dbReference type="GO" id="GO:0006310">
    <property type="term" value="P:DNA recombination"/>
    <property type="evidence" value="ECO:0007669"/>
    <property type="project" value="InterPro"/>
</dbReference>
<keyword evidence="3" id="KW-0540">Nuclease</keyword>